<proteinExistence type="predicted"/>
<dbReference type="AlphaFoldDB" id="A0AAW1DGI8"/>
<accession>A0AAW1DGI8</accession>
<feature type="signal peptide" evidence="1">
    <location>
        <begin position="1"/>
        <end position="20"/>
    </location>
</feature>
<evidence type="ECO:0000313" key="3">
    <source>
        <dbReference type="Proteomes" id="UP001461498"/>
    </source>
</evidence>
<gene>
    <name evidence="2" type="ORF">O3M35_006900</name>
</gene>
<dbReference type="EMBL" id="JAPXFL010000003">
    <property type="protein sequence ID" value="KAK9509632.1"/>
    <property type="molecule type" value="Genomic_DNA"/>
</dbReference>
<dbReference type="Proteomes" id="UP001461498">
    <property type="component" value="Unassembled WGS sequence"/>
</dbReference>
<evidence type="ECO:0000313" key="2">
    <source>
        <dbReference type="EMBL" id="KAK9509632.1"/>
    </source>
</evidence>
<evidence type="ECO:0008006" key="4">
    <source>
        <dbReference type="Google" id="ProtNLM"/>
    </source>
</evidence>
<reference evidence="2 3" key="1">
    <citation type="submission" date="2022-12" db="EMBL/GenBank/DDBJ databases">
        <title>Chromosome-level genome assembly of true bugs.</title>
        <authorList>
            <person name="Ma L."/>
            <person name="Li H."/>
        </authorList>
    </citation>
    <scope>NUCLEOTIDE SEQUENCE [LARGE SCALE GENOMIC DNA]</scope>
    <source>
        <strain evidence="2">Lab_2022b</strain>
    </source>
</reference>
<feature type="chain" id="PRO_5043497568" description="Secreted protein" evidence="1">
    <location>
        <begin position="21"/>
        <end position="232"/>
    </location>
</feature>
<keyword evidence="1" id="KW-0732">Signal</keyword>
<protein>
    <recommendedName>
        <fullName evidence="4">Secreted protein</fullName>
    </recommendedName>
</protein>
<sequence length="232" mass="26412">MLLFYYLISFLFLINGQVNSTPTVLVNIESVFEKFENWLTEKGHELVNDITNLGQNVHLFYQSEMIAGQKTIEKITTSAINDLKTFEELIDKKCLEKGVKQLEATKTATIWEFFHCANLSEAGKDIGDMFNETVSISIEIMQYIEDATGGLSTCILGDYINDLACVSQHIWDAIKNIRTAIPDVSKYEEKMKSLTEQIKDDVNYCLHPPDTNIKKKVDKILNDTKHCSSKIK</sequence>
<keyword evidence="3" id="KW-1185">Reference proteome</keyword>
<organism evidence="2 3">
    <name type="scientific">Rhynocoris fuscipes</name>
    <dbReference type="NCBI Taxonomy" id="488301"/>
    <lineage>
        <taxon>Eukaryota</taxon>
        <taxon>Metazoa</taxon>
        <taxon>Ecdysozoa</taxon>
        <taxon>Arthropoda</taxon>
        <taxon>Hexapoda</taxon>
        <taxon>Insecta</taxon>
        <taxon>Pterygota</taxon>
        <taxon>Neoptera</taxon>
        <taxon>Paraneoptera</taxon>
        <taxon>Hemiptera</taxon>
        <taxon>Heteroptera</taxon>
        <taxon>Panheteroptera</taxon>
        <taxon>Cimicomorpha</taxon>
        <taxon>Reduviidae</taxon>
        <taxon>Harpactorinae</taxon>
        <taxon>Harpactorini</taxon>
        <taxon>Rhynocoris</taxon>
    </lineage>
</organism>
<name>A0AAW1DGI8_9HEMI</name>
<comment type="caution">
    <text evidence="2">The sequence shown here is derived from an EMBL/GenBank/DDBJ whole genome shotgun (WGS) entry which is preliminary data.</text>
</comment>
<evidence type="ECO:0000256" key="1">
    <source>
        <dbReference type="SAM" id="SignalP"/>
    </source>
</evidence>